<dbReference type="AlphaFoldDB" id="A0A4R8M5Z5"/>
<protein>
    <submittedName>
        <fullName evidence="2">Large subunit ribosomal protein L7A</fullName>
    </submittedName>
</protein>
<sequence length="81" mass="8923">MPLNELAVPERVTGERQVRRKLEAGRLAKLFIAEDADPAMVGPLEKEARRQDIPVERVSDMVRLGRACAISRGASVAGIER</sequence>
<dbReference type="GO" id="GO:0005840">
    <property type="term" value="C:ribosome"/>
    <property type="evidence" value="ECO:0007669"/>
    <property type="project" value="UniProtKB-KW"/>
</dbReference>
<dbReference type="OrthoDB" id="5976at2"/>
<evidence type="ECO:0000259" key="1">
    <source>
        <dbReference type="Pfam" id="PF01248"/>
    </source>
</evidence>
<dbReference type="Gene3D" id="3.30.1330.30">
    <property type="match status" value="1"/>
</dbReference>
<comment type="caution">
    <text evidence="2">The sequence shown here is derived from an EMBL/GenBank/DDBJ whole genome shotgun (WGS) entry which is preliminary data.</text>
</comment>
<feature type="domain" description="Ribosomal protein eL8/eL30/eS12/Gadd45" evidence="1">
    <location>
        <begin position="12"/>
        <end position="79"/>
    </location>
</feature>
<keyword evidence="3" id="KW-1185">Reference proteome</keyword>
<dbReference type="InterPro" id="IPR029064">
    <property type="entry name" value="Ribosomal_eL30-like_sf"/>
</dbReference>
<dbReference type="Proteomes" id="UP000295066">
    <property type="component" value="Unassembled WGS sequence"/>
</dbReference>
<gene>
    <name evidence="2" type="ORF">C8D99_109105</name>
</gene>
<dbReference type="EMBL" id="SORI01000009">
    <property type="protein sequence ID" value="TDY60248.1"/>
    <property type="molecule type" value="Genomic_DNA"/>
</dbReference>
<proteinExistence type="predicted"/>
<keyword evidence="2" id="KW-0689">Ribosomal protein</keyword>
<dbReference type="RefSeq" id="WP_133957706.1">
    <property type="nucleotide sequence ID" value="NZ_SORI01000009.1"/>
</dbReference>
<dbReference type="Pfam" id="PF01248">
    <property type="entry name" value="Ribosomal_L7Ae"/>
    <property type="match status" value="1"/>
</dbReference>
<organism evidence="2 3">
    <name type="scientific">Aminivibrio pyruvatiphilus</name>
    <dbReference type="NCBI Taxonomy" id="1005740"/>
    <lineage>
        <taxon>Bacteria</taxon>
        <taxon>Thermotogati</taxon>
        <taxon>Synergistota</taxon>
        <taxon>Synergistia</taxon>
        <taxon>Synergistales</taxon>
        <taxon>Aminobacteriaceae</taxon>
        <taxon>Aminivibrio</taxon>
    </lineage>
</organism>
<dbReference type="SUPFAM" id="SSF55315">
    <property type="entry name" value="L30e-like"/>
    <property type="match status" value="1"/>
</dbReference>
<keyword evidence="2" id="KW-0687">Ribonucleoprotein</keyword>
<evidence type="ECO:0000313" key="2">
    <source>
        <dbReference type="EMBL" id="TDY60248.1"/>
    </source>
</evidence>
<name>A0A4R8M5Z5_9BACT</name>
<reference evidence="2 3" key="1">
    <citation type="submission" date="2019-03" db="EMBL/GenBank/DDBJ databases">
        <title>Genomic Encyclopedia of Type Strains, Phase IV (KMG-IV): sequencing the most valuable type-strain genomes for metagenomic binning, comparative biology and taxonomic classification.</title>
        <authorList>
            <person name="Goeker M."/>
        </authorList>
    </citation>
    <scope>NUCLEOTIDE SEQUENCE [LARGE SCALE GENOMIC DNA]</scope>
    <source>
        <strain evidence="2 3">DSM 25964</strain>
    </source>
</reference>
<dbReference type="InterPro" id="IPR004038">
    <property type="entry name" value="Ribosomal_eL8/eL30/eS12/Gad45"/>
</dbReference>
<evidence type="ECO:0000313" key="3">
    <source>
        <dbReference type="Proteomes" id="UP000295066"/>
    </source>
</evidence>
<accession>A0A4R8M5Z5</accession>